<reference evidence="1 2" key="1">
    <citation type="submission" date="2021-02" db="EMBL/GenBank/DDBJ databases">
        <authorList>
            <person name="Vanwijnsberghe S."/>
        </authorList>
    </citation>
    <scope>NUCLEOTIDE SEQUENCE [LARGE SCALE GENOMIC DNA]</scope>
    <source>
        <strain evidence="1 2">R-69658</strain>
    </source>
</reference>
<gene>
    <name evidence="1" type="ORF">R69658_07241</name>
</gene>
<evidence type="ECO:0000313" key="1">
    <source>
        <dbReference type="EMBL" id="CAE6852727.1"/>
    </source>
</evidence>
<name>A0ABN7N8G1_9BURK</name>
<comment type="caution">
    <text evidence="1">The sequence shown here is derived from an EMBL/GenBank/DDBJ whole genome shotgun (WGS) entry which is preliminary data.</text>
</comment>
<sequence length="39" mass="4580">MHLCVLRLQLWFIGISRPIPINGLVRKAWDTQAYEDVAR</sequence>
<protein>
    <submittedName>
        <fullName evidence="1">Uncharacterized protein</fullName>
    </submittedName>
</protein>
<proteinExistence type="predicted"/>
<accession>A0ABN7N8G1</accession>
<dbReference type="Proteomes" id="UP000674425">
    <property type="component" value="Unassembled WGS sequence"/>
</dbReference>
<organism evidence="1 2">
    <name type="scientific">Paraburkholderia aspalathi</name>
    <dbReference type="NCBI Taxonomy" id="1324617"/>
    <lineage>
        <taxon>Bacteria</taxon>
        <taxon>Pseudomonadati</taxon>
        <taxon>Pseudomonadota</taxon>
        <taxon>Betaproteobacteria</taxon>
        <taxon>Burkholderiales</taxon>
        <taxon>Burkholderiaceae</taxon>
        <taxon>Paraburkholderia</taxon>
    </lineage>
</organism>
<dbReference type="EMBL" id="CAJNAU010000126">
    <property type="protein sequence ID" value="CAE6852727.1"/>
    <property type="molecule type" value="Genomic_DNA"/>
</dbReference>
<keyword evidence="2" id="KW-1185">Reference proteome</keyword>
<evidence type="ECO:0000313" key="2">
    <source>
        <dbReference type="Proteomes" id="UP000674425"/>
    </source>
</evidence>